<comment type="catalytic activity">
    <reaction evidence="9">
        <text>Zn(2+)(in) + ATP + H2O = Zn(2+)(out) + ADP + phosphate + H(+)</text>
        <dbReference type="Rhea" id="RHEA:20621"/>
        <dbReference type="ChEBI" id="CHEBI:15377"/>
        <dbReference type="ChEBI" id="CHEBI:15378"/>
        <dbReference type="ChEBI" id="CHEBI:29105"/>
        <dbReference type="ChEBI" id="CHEBI:30616"/>
        <dbReference type="ChEBI" id="CHEBI:43474"/>
        <dbReference type="ChEBI" id="CHEBI:456216"/>
        <dbReference type="EC" id="7.2.2.12"/>
    </reaction>
</comment>
<dbReference type="PANTHER" id="PTHR48085">
    <property type="entry name" value="CADMIUM/ZINC-TRANSPORTING ATPASE HMA2-RELATED"/>
    <property type="match status" value="1"/>
</dbReference>
<evidence type="ECO:0000256" key="5">
    <source>
        <dbReference type="ARBA" id="ARBA00022967"/>
    </source>
</evidence>
<evidence type="ECO:0000256" key="9">
    <source>
        <dbReference type="ARBA" id="ARBA00047308"/>
    </source>
</evidence>
<feature type="domain" description="P-type ATPase A" evidence="11">
    <location>
        <begin position="122"/>
        <end position="221"/>
    </location>
</feature>
<comment type="caution">
    <text evidence="12">The sequence shown here is derived from an EMBL/GenBank/DDBJ whole genome shotgun (WGS) entry which is preliminary data.</text>
</comment>
<protein>
    <recommendedName>
        <fullName evidence="8">P-type Zn(2+) transporter</fullName>
        <ecNumber evidence="8">7.2.2.12</ecNumber>
    </recommendedName>
</protein>
<feature type="transmembrane region" description="Helical" evidence="10">
    <location>
        <begin position="237"/>
        <end position="259"/>
    </location>
</feature>
<keyword evidence="6 10" id="KW-1133">Transmembrane helix</keyword>
<feature type="transmembrane region" description="Helical" evidence="10">
    <location>
        <begin position="30"/>
        <end position="52"/>
    </location>
</feature>
<keyword evidence="10" id="KW-0547">Nucleotide-binding</keyword>
<dbReference type="GO" id="GO:0005886">
    <property type="term" value="C:plasma membrane"/>
    <property type="evidence" value="ECO:0007669"/>
    <property type="project" value="UniProtKB-SubCell"/>
</dbReference>
<dbReference type="Gene3D" id="2.70.150.10">
    <property type="entry name" value="Calcium-transporting ATPase, cytoplasmic transduction domain A"/>
    <property type="match status" value="1"/>
</dbReference>
<dbReference type="InterPro" id="IPR051014">
    <property type="entry name" value="Cation_Transport_ATPase_IB"/>
</dbReference>
<dbReference type="GO" id="GO:0015086">
    <property type="term" value="F:cadmium ion transmembrane transporter activity"/>
    <property type="evidence" value="ECO:0007669"/>
    <property type="project" value="TreeGrafter"/>
</dbReference>
<dbReference type="PRINTS" id="PR00120">
    <property type="entry name" value="HATPASE"/>
</dbReference>
<dbReference type="Gene3D" id="3.40.50.1000">
    <property type="entry name" value="HAD superfamily/HAD-like"/>
    <property type="match status" value="1"/>
</dbReference>
<keyword evidence="3 10" id="KW-0812">Transmembrane</keyword>
<evidence type="ECO:0000256" key="4">
    <source>
        <dbReference type="ARBA" id="ARBA00022723"/>
    </source>
</evidence>
<dbReference type="PANTHER" id="PTHR48085:SF5">
    <property type="entry name" value="CADMIUM_ZINC-TRANSPORTING ATPASE HMA4-RELATED"/>
    <property type="match status" value="1"/>
</dbReference>
<evidence type="ECO:0000256" key="8">
    <source>
        <dbReference type="ARBA" id="ARBA00039097"/>
    </source>
</evidence>
<evidence type="ECO:0000256" key="1">
    <source>
        <dbReference type="ARBA" id="ARBA00004370"/>
    </source>
</evidence>
<name>A0A2U0U333_9BACT</name>
<keyword evidence="10" id="KW-0067">ATP-binding</keyword>
<dbReference type="InterPro" id="IPR023298">
    <property type="entry name" value="ATPase_P-typ_TM_dom_sf"/>
</dbReference>
<evidence type="ECO:0000313" key="12">
    <source>
        <dbReference type="EMBL" id="PVX51100.1"/>
    </source>
</evidence>
<keyword evidence="7 10" id="KW-0472">Membrane</keyword>
<dbReference type="InterPro" id="IPR008250">
    <property type="entry name" value="ATPase_P-typ_transduc_dom_A_sf"/>
</dbReference>
<feature type="transmembrane region" description="Helical" evidence="10">
    <location>
        <begin position="271"/>
        <end position="299"/>
    </location>
</feature>
<dbReference type="AlphaFoldDB" id="A0A2U0U333"/>
<organism evidence="12 13">
    <name type="scientific">Hallella colorans</name>
    <dbReference type="NCBI Taxonomy" id="1703337"/>
    <lineage>
        <taxon>Bacteria</taxon>
        <taxon>Pseudomonadati</taxon>
        <taxon>Bacteroidota</taxon>
        <taxon>Bacteroidia</taxon>
        <taxon>Bacteroidales</taxon>
        <taxon>Prevotellaceae</taxon>
        <taxon>Hallella</taxon>
    </lineage>
</organism>
<dbReference type="RefSeq" id="WP_116616932.1">
    <property type="nucleotide sequence ID" value="NZ_QENY01000016.1"/>
</dbReference>
<comment type="similarity">
    <text evidence="2 10">Belongs to the cation transport ATPase (P-type) (TC 3.A.3) family. Type IB subfamily.</text>
</comment>
<dbReference type="Gene3D" id="3.40.1110.10">
    <property type="entry name" value="Calcium-transporting ATPase, cytoplasmic domain N"/>
    <property type="match status" value="1"/>
</dbReference>
<dbReference type="SFLD" id="SFLDS00003">
    <property type="entry name" value="Haloacid_Dehalogenase"/>
    <property type="match status" value="1"/>
</dbReference>
<evidence type="ECO:0000259" key="11">
    <source>
        <dbReference type="Pfam" id="PF00122"/>
    </source>
</evidence>
<keyword evidence="5" id="KW-1278">Translocase</keyword>
<proteinExistence type="inferred from homology"/>
<dbReference type="InterPro" id="IPR044492">
    <property type="entry name" value="P_typ_ATPase_HD_dom"/>
</dbReference>
<dbReference type="Pfam" id="PF00702">
    <property type="entry name" value="Hydrolase"/>
    <property type="match status" value="1"/>
</dbReference>
<dbReference type="SFLD" id="SFLDG00002">
    <property type="entry name" value="C1.7:_P-type_atpase_like"/>
    <property type="match status" value="1"/>
</dbReference>
<dbReference type="SUPFAM" id="SSF56784">
    <property type="entry name" value="HAD-like"/>
    <property type="match status" value="1"/>
</dbReference>
<keyword evidence="13" id="KW-1185">Reference proteome</keyword>
<dbReference type="GO" id="GO:0005524">
    <property type="term" value="F:ATP binding"/>
    <property type="evidence" value="ECO:0007669"/>
    <property type="project" value="UniProtKB-UniRule"/>
</dbReference>
<dbReference type="PRINTS" id="PR00119">
    <property type="entry name" value="CATATPASE"/>
</dbReference>
<feature type="transmembrane region" description="Helical" evidence="10">
    <location>
        <begin position="610"/>
        <end position="628"/>
    </location>
</feature>
<dbReference type="NCBIfam" id="TIGR01525">
    <property type="entry name" value="ATPase-IB_hvy"/>
    <property type="match status" value="1"/>
</dbReference>
<evidence type="ECO:0000256" key="3">
    <source>
        <dbReference type="ARBA" id="ARBA00022692"/>
    </source>
</evidence>
<gene>
    <name evidence="12" type="ORF">C7379_1165</name>
</gene>
<dbReference type="SUPFAM" id="SSF81653">
    <property type="entry name" value="Calcium ATPase, transduction domain A"/>
    <property type="match status" value="1"/>
</dbReference>
<dbReference type="Proteomes" id="UP000245870">
    <property type="component" value="Unassembled WGS sequence"/>
</dbReference>
<evidence type="ECO:0000256" key="7">
    <source>
        <dbReference type="ARBA" id="ARBA00023136"/>
    </source>
</evidence>
<reference evidence="12 13" key="1">
    <citation type="submission" date="2018-05" db="EMBL/GenBank/DDBJ databases">
        <title>Genomic Encyclopedia of Type Strains, Phase IV (KMG-IV): sequencing the most valuable type-strain genomes for metagenomic binning, comparative biology and taxonomic classification.</title>
        <authorList>
            <person name="Goeker M."/>
        </authorList>
    </citation>
    <scope>NUCLEOTIDE SEQUENCE [LARGE SCALE GENOMIC DNA]</scope>
    <source>
        <strain evidence="12 13">DSM 100333</strain>
    </source>
</reference>
<dbReference type="InterPro" id="IPR023214">
    <property type="entry name" value="HAD_sf"/>
</dbReference>
<dbReference type="InterPro" id="IPR001757">
    <property type="entry name" value="P_typ_ATPase"/>
</dbReference>
<dbReference type="Pfam" id="PF00122">
    <property type="entry name" value="E1-E2_ATPase"/>
    <property type="match status" value="1"/>
</dbReference>
<dbReference type="GO" id="GO:0046872">
    <property type="term" value="F:metal ion binding"/>
    <property type="evidence" value="ECO:0007669"/>
    <property type="project" value="UniProtKB-KW"/>
</dbReference>
<dbReference type="InterPro" id="IPR036412">
    <property type="entry name" value="HAD-like_sf"/>
</dbReference>
<dbReference type="NCBIfam" id="TIGR01494">
    <property type="entry name" value="ATPase_P-type"/>
    <property type="match status" value="1"/>
</dbReference>
<dbReference type="GO" id="GO:0016887">
    <property type="term" value="F:ATP hydrolysis activity"/>
    <property type="evidence" value="ECO:0007669"/>
    <property type="project" value="InterPro"/>
</dbReference>
<evidence type="ECO:0000256" key="6">
    <source>
        <dbReference type="ARBA" id="ARBA00022989"/>
    </source>
</evidence>
<feature type="transmembrane region" description="Helical" evidence="10">
    <location>
        <begin position="582"/>
        <end position="604"/>
    </location>
</feature>
<dbReference type="SFLD" id="SFLDF00027">
    <property type="entry name" value="p-type_atpase"/>
    <property type="match status" value="1"/>
</dbReference>
<evidence type="ECO:0000256" key="2">
    <source>
        <dbReference type="ARBA" id="ARBA00006024"/>
    </source>
</evidence>
<dbReference type="InterPro" id="IPR027256">
    <property type="entry name" value="P-typ_ATPase_IB"/>
</dbReference>
<dbReference type="InterPro" id="IPR059000">
    <property type="entry name" value="ATPase_P-type_domA"/>
</dbReference>
<dbReference type="InterPro" id="IPR023299">
    <property type="entry name" value="ATPase_P-typ_cyto_dom_N"/>
</dbReference>
<sequence length="630" mass="66827">MNKKLLRLIASAILLLAAYLLTENVEMPMVAQLAIYLVPYLLVGGGVLFEAVEGIMDGDPFDENFLMSVATIGALCIGFLPGAEPQFVEAVFVMLFFQVGELFEDFAEDKSRDSITSLMDIRPDTATVVREGETIAMKPNDVNVGEIVLVRPGEKIPLDGVVVDGTSSLNTVALTGESAPRDVSVGDTALSGCVNLSGLLKVKVSKPYEESTAARIIRLVEDSSANKSRSETFITRFARVYTPIVVFLALAIAIVPPFFANGYSEAFPTWLYRALTFLVVSCPCALVISVPLTFFAGIGGASAKGILIKGGGYMDTLSKTKTVVFDKTGTLTKGVFAVDAVHPGLLNDTELLHLAAHVERHSTHPIAAALREAYPNEHDNCSIEMVEEIAGHGVKAVVNGKNVCVGNEKMMAEVGAQPTHCDKCESIVGTVVHVAVDGKYAGHIVISDQIKNDAIEAIDQLRKIGVSKTVMLTGDREEVGRFVADKTGVDEAYCGLLPDDKVAHVKQLLNAGTSRERLAFVGDGINDAPALALADVGVAMGALGSDAAIEAADVVLMDDKPSKLAQAIRIARHTIGIARQNAWFAIGVKVLILALVAIGLLGAWAMPVAVFGDVGVMVLAVLNAMRALRA</sequence>
<accession>A0A2U0U333</accession>
<dbReference type="SUPFAM" id="SSF81665">
    <property type="entry name" value="Calcium ATPase, transmembrane domain M"/>
    <property type="match status" value="1"/>
</dbReference>
<dbReference type="OrthoDB" id="1521937at2"/>
<evidence type="ECO:0000313" key="13">
    <source>
        <dbReference type="Proteomes" id="UP000245870"/>
    </source>
</evidence>
<dbReference type="GO" id="GO:0016463">
    <property type="term" value="F:P-type zinc transporter activity"/>
    <property type="evidence" value="ECO:0007669"/>
    <property type="project" value="UniProtKB-EC"/>
</dbReference>
<dbReference type="NCBIfam" id="TIGR01512">
    <property type="entry name" value="ATPase-IB2_Cd"/>
    <property type="match status" value="1"/>
</dbReference>
<dbReference type="PROSITE" id="PS00154">
    <property type="entry name" value="ATPASE_E1_E2"/>
    <property type="match status" value="1"/>
</dbReference>
<dbReference type="InterPro" id="IPR018303">
    <property type="entry name" value="ATPase_P-typ_P_site"/>
</dbReference>
<dbReference type="EMBL" id="QENY01000016">
    <property type="protein sequence ID" value="PVX51100.1"/>
    <property type="molecule type" value="Genomic_DNA"/>
</dbReference>
<dbReference type="EC" id="7.2.2.12" evidence="8"/>
<keyword evidence="10" id="KW-1003">Cell membrane</keyword>
<keyword evidence="4 10" id="KW-0479">Metal-binding</keyword>
<comment type="subcellular location">
    <subcellularLocation>
        <location evidence="10">Cell membrane</location>
    </subcellularLocation>
    <subcellularLocation>
        <location evidence="1">Membrane</location>
    </subcellularLocation>
</comment>
<evidence type="ECO:0000256" key="10">
    <source>
        <dbReference type="RuleBase" id="RU362081"/>
    </source>
</evidence>